<feature type="compositionally biased region" description="Basic and acidic residues" evidence="2">
    <location>
        <begin position="517"/>
        <end position="526"/>
    </location>
</feature>
<reference evidence="3 4" key="1">
    <citation type="submission" date="2019-01" db="EMBL/GenBank/DDBJ databases">
        <title>Vibrio BEI176 sp. nov, a marine bacterium isolated from China: eastern marignal seas.</title>
        <authorList>
            <person name="Li B."/>
        </authorList>
    </citation>
    <scope>NUCLEOTIDE SEQUENCE [LARGE SCALE GENOMIC DNA]</scope>
    <source>
        <strain evidence="3 4">BEI176</strain>
    </source>
</reference>
<evidence type="ECO:0000256" key="1">
    <source>
        <dbReference type="SAM" id="Coils"/>
    </source>
</evidence>
<dbReference type="Proteomes" id="UP000297753">
    <property type="component" value="Unassembled WGS sequence"/>
</dbReference>
<protein>
    <submittedName>
        <fullName evidence="3">Uncharacterized protein</fullName>
    </submittedName>
</protein>
<dbReference type="EMBL" id="SATR01000001">
    <property type="protein sequence ID" value="TFH93696.1"/>
    <property type="molecule type" value="Genomic_DNA"/>
</dbReference>
<feature type="compositionally biased region" description="Basic and acidic residues" evidence="2">
    <location>
        <begin position="29"/>
        <end position="48"/>
    </location>
</feature>
<keyword evidence="1" id="KW-0175">Coiled coil</keyword>
<dbReference type="OrthoDB" id="6956919at2"/>
<gene>
    <name evidence="3" type="ORF">ELS82_01165</name>
</gene>
<feature type="region of interest" description="Disordered" evidence="2">
    <location>
        <begin position="517"/>
        <end position="536"/>
    </location>
</feature>
<comment type="caution">
    <text evidence="3">The sequence shown here is derived from an EMBL/GenBank/DDBJ whole genome shotgun (WGS) entry which is preliminary data.</text>
</comment>
<name>A0A4Y8WLX2_9VIBR</name>
<organism evidence="3 4">
    <name type="scientific">Vibrio ouci</name>
    <dbReference type="NCBI Taxonomy" id="2499078"/>
    <lineage>
        <taxon>Bacteria</taxon>
        <taxon>Pseudomonadati</taxon>
        <taxon>Pseudomonadota</taxon>
        <taxon>Gammaproteobacteria</taxon>
        <taxon>Vibrionales</taxon>
        <taxon>Vibrionaceae</taxon>
        <taxon>Vibrio</taxon>
    </lineage>
</organism>
<evidence type="ECO:0000256" key="2">
    <source>
        <dbReference type="SAM" id="MobiDB-lite"/>
    </source>
</evidence>
<evidence type="ECO:0000313" key="4">
    <source>
        <dbReference type="Proteomes" id="UP000297753"/>
    </source>
</evidence>
<proteinExistence type="predicted"/>
<keyword evidence="4" id="KW-1185">Reference proteome</keyword>
<dbReference type="AlphaFoldDB" id="A0A4Y8WLX2"/>
<feature type="coiled-coil region" evidence="1">
    <location>
        <begin position="267"/>
        <end position="298"/>
    </location>
</feature>
<evidence type="ECO:0000313" key="3">
    <source>
        <dbReference type="EMBL" id="TFH93696.1"/>
    </source>
</evidence>
<sequence length="591" mass="67100">MVEKIRTVLDDPRTNEQFKEIQLELLWRDLKRSNKSKTDSTKLVSEQKKTKKKTRKEKNRERKERSQGIVKKASKSVHTSVAKLADVSPSPPRLHKMALQPASKKQVTPWPTWAQVKANKVVAAPKKALPVETTVHEPELEVAALTNVLIQSTVQNPKLEVEVKAPSSFEILEKVKVAPVVSSVATPKLETFRWPSTVAYEADESMPESNWPKVGMLSAVGYCVGINGLGLKQRQELLSNVYSKRLPFVDSRKYVAEWGMPRSSERLRKLAEAIAAFVRNAKRKKNNMSVAIREWEQDLAWLKEKYYLRHKFVWVWPKSALPNEENEKLQITEALEYQKVYASSREFLVEQYVNDANELCCQICQSALPFKLGTGEYYFEETSVHSHAKKSSFSDLLFCPNHRAMYQHANDNEVQLLEALGSSFQKDLKITLANKKHKIFVTEKHQVELRKLRSELSDTTFEFVDKSLLGVSKIHLYELGGKWILSSKADVKLSEFTSSQEAKEWLKRFDAFRKRESPTQIKETRPQSRMKRKTGAGKVIHTSKSPILGLGSIKKSVTQSSYKTGFTTCSNCGGDGGINGGCWKCGGSGWM</sequence>
<feature type="region of interest" description="Disordered" evidence="2">
    <location>
        <begin position="29"/>
        <end position="93"/>
    </location>
</feature>
<accession>A0A4Y8WLX2</accession>